<organism evidence="2 3">
    <name type="scientific">Globodera rostochiensis</name>
    <name type="common">Golden nematode worm</name>
    <name type="synonym">Heterodera rostochiensis</name>
    <dbReference type="NCBI Taxonomy" id="31243"/>
    <lineage>
        <taxon>Eukaryota</taxon>
        <taxon>Metazoa</taxon>
        <taxon>Ecdysozoa</taxon>
        <taxon>Nematoda</taxon>
        <taxon>Chromadorea</taxon>
        <taxon>Rhabditida</taxon>
        <taxon>Tylenchina</taxon>
        <taxon>Tylenchomorpha</taxon>
        <taxon>Tylenchoidea</taxon>
        <taxon>Heteroderidae</taxon>
        <taxon>Heteroderinae</taxon>
        <taxon>Globodera</taxon>
    </lineage>
</organism>
<reference evidence="3" key="1">
    <citation type="submission" date="2022-11" db="UniProtKB">
        <authorList>
            <consortium name="WormBaseParasite"/>
        </authorList>
    </citation>
    <scope>IDENTIFICATION</scope>
</reference>
<proteinExistence type="predicted"/>
<evidence type="ECO:0000313" key="3">
    <source>
        <dbReference type="WBParaSite" id="Gr19_v10_g4291.t1"/>
    </source>
</evidence>
<keyword evidence="2" id="KW-1185">Reference proteome</keyword>
<accession>A0A914HW15</accession>
<sequence length="331" mass="35496">MTSAEESNEQLVQEIIGNVLSDTVKDEQQQEELQLLEDEGKLNGAGTVDVVDVGHLSFVQPADESNDCSMENVKEEQDTEEIVQCIADKIEGISLNENIKKEDANTPPTEQDDKVSVNSNENKEELQLLEDEGKLNGAGTVDVVDVGHHSFVDESNDCSMGNVKAEQDIDEIIPCIDDKMDEIVPRIDDKVEGISLNENIKEEDDANTPPTEQDDKVSVNSNENKDALSSPPREVPSVVAVVVTPLPANAQQQEDHQQHLEQIDSAAQNAETNRESAGDDTDALSSPPREVPSSTSAKDGGVVGKGRPGCSAGAAAAKTEAKAKTKACSVL</sequence>
<name>A0A914HW15_GLORO</name>
<evidence type="ECO:0000313" key="2">
    <source>
        <dbReference type="Proteomes" id="UP000887572"/>
    </source>
</evidence>
<feature type="region of interest" description="Disordered" evidence="1">
    <location>
        <begin position="195"/>
        <end position="313"/>
    </location>
</feature>
<feature type="compositionally biased region" description="Low complexity" evidence="1">
    <location>
        <begin position="229"/>
        <end position="247"/>
    </location>
</feature>
<dbReference type="WBParaSite" id="Gr19_v10_g4291.t1">
    <property type="protein sequence ID" value="Gr19_v10_g4291.t1"/>
    <property type="gene ID" value="Gr19_v10_g4291"/>
</dbReference>
<dbReference type="Proteomes" id="UP000887572">
    <property type="component" value="Unplaced"/>
</dbReference>
<feature type="compositionally biased region" description="Basic and acidic residues" evidence="1">
    <location>
        <begin position="111"/>
        <end position="123"/>
    </location>
</feature>
<protein>
    <submittedName>
        <fullName evidence="3">Uncharacterized protein</fullName>
    </submittedName>
</protein>
<feature type="region of interest" description="Disordered" evidence="1">
    <location>
        <begin position="96"/>
        <end position="123"/>
    </location>
</feature>
<dbReference type="AlphaFoldDB" id="A0A914HW15"/>
<evidence type="ECO:0000256" key="1">
    <source>
        <dbReference type="SAM" id="MobiDB-lite"/>
    </source>
</evidence>
<feature type="compositionally biased region" description="Basic and acidic residues" evidence="1">
    <location>
        <begin position="253"/>
        <end position="262"/>
    </location>
</feature>